<reference evidence="5 6" key="1">
    <citation type="submission" date="2020-08" db="EMBL/GenBank/DDBJ databases">
        <title>Genomic Encyclopedia of Archaeal and Bacterial Type Strains, Phase II (KMG-II): from individual species to whole genera.</title>
        <authorList>
            <person name="Goeker M."/>
        </authorList>
    </citation>
    <scope>NUCLEOTIDE SEQUENCE [LARGE SCALE GENOMIC DNA]</scope>
    <source>
        <strain evidence="5 6">DSM 23288</strain>
    </source>
</reference>
<dbReference type="Pfam" id="PF01855">
    <property type="entry name" value="POR_N"/>
    <property type="match status" value="1"/>
</dbReference>
<dbReference type="CDD" id="cd07034">
    <property type="entry name" value="TPP_PYR_PFOR_IOR-alpha_like"/>
    <property type="match status" value="1"/>
</dbReference>
<dbReference type="GO" id="GO:0000287">
    <property type="term" value="F:magnesium ion binding"/>
    <property type="evidence" value="ECO:0007669"/>
    <property type="project" value="UniProtKB-ARBA"/>
</dbReference>
<keyword evidence="6" id="KW-1185">Reference proteome</keyword>
<evidence type="ECO:0000259" key="2">
    <source>
        <dbReference type="Pfam" id="PF01558"/>
    </source>
</evidence>
<accession>A0A840IJN8</accession>
<dbReference type="EC" id="1.2.7.3" evidence="5"/>
<dbReference type="InterPro" id="IPR050722">
    <property type="entry name" value="Pyruvate:ferred/Flavod_OxRd"/>
</dbReference>
<dbReference type="AlphaFoldDB" id="A0A840IJN8"/>
<dbReference type="FunFam" id="3.40.50.970:FF:000022">
    <property type="entry name" value="2-oxoglutarate ferredoxin oxidoreductase alpha subunit"/>
    <property type="match status" value="1"/>
</dbReference>
<comment type="caution">
    <text evidence="5">The sequence shown here is derived from an EMBL/GenBank/DDBJ whole genome shotgun (WGS) entry which is preliminary data.</text>
</comment>
<dbReference type="SUPFAM" id="SSF52518">
    <property type="entry name" value="Thiamin diphosphate-binding fold (THDP-binding)"/>
    <property type="match status" value="1"/>
</dbReference>
<dbReference type="InterPro" id="IPR022367">
    <property type="entry name" value="2-oxoacid/accept_OxRdtase_asu"/>
</dbReference>
<feature type="domain" description="Pyruvate:ferredoxin oxidoreductase core" evidence="4">
    <location>
        <begin position="514"/>
        <end position="582"/>
    </location>
</feature>
<dbReference type="EMBL" id="JACHNU010000014">
    <property type="protein sequence ID" value="MBB4665242.1"/>
    <property type="molecule type" value="Genomic_DNA"/>
</dbReference>
<dbReference type="InterPro" id="IPR029061">
    <property type="entry name" value="THDP-binding"/>
</dbReference>
<dbReference type="Gene3D" id="3.40.50.920">
    <property type="match status" value="1"/>
</dbReference>
<feature type="domain" description="Pyruvate/ketoisovalerate oxidoreductase catalytic" evidence="2">
    <location>
        <begin position="20"/>
        <end position="208"/>
    </location>
</feature>
<dbReference type="Pfam" id="PF01558">
    <property type="entry name" value="POR"/>
    <property type="match status" value="1"/>
</dbReference>
<evidence type="ECO:0000256" key="1">
    <source>
        <dbReference type="ARBA" id="ARBA00023002"/>
    </source>
</evidence>
<dbReference type="InterPro" id="IPR009014">
    <property type="entry name" value="Transketo_C/PFOR_II"/>
</dbReference>
<dbReference type="PANTHER" id="PTHR32154:SF20">
    <property type="entry name" value="2-OXOGLUTARATE OXIDOREDUCTASE SUBUNIT KORA"/>
    <property type="match status" value="1"/>
</dbReference>
<evidence type="ECO:0000313" key="6">
    <source>
        <dbReference type="Proteomes" id="UP000585272"/>
    </source>
</evidence>
<sequence length="621" mass="66475">MNKTVEERERVVVRFAGDSGDGMQLAGGRFTDATAVLGNDLATLPDFPAEIRAPAGTIPGVSAFQIHFASRDILTPGDAPNVLVAMNPAALKANLPALPRGATIIVNEDAFTRRNLEKAGYPVSPLEDDTLAEFTVHRVPMTTLTARASEGLEGVGTRDAGRAKNLFALGLLSWLYDRPTDVTERWIEGKFASKPAAKAANLAAFRAGWSFGETTELLDVQYKILPATDVEPGTYRQVNGTTATALGLLAGSVRSGLPLLLASYPITPASELLHELSKHERLGVRTVQAEDEIAAAGVALGAAFGGHLGITSTSGPGMDLKAETIGLALMLELPMVIVDVQRAGPSTGLPTKTEQSDLLMAMYGRHGDAPLPIVAAQTPGDCFRSAFEAVQIAIERRTPVILLTDGFLANSSEPWRIPELSELPEIDPAFAKEIGAEERFLPYARDERGVRPWAPPGTPGLEHRIGGIEKQDGTGNISYDPANHQTMTRLRAEKVAKIADELPPLAVDDPDGDADVLVIGWGSTYGSIRAGVRRVRDRGLRVAQAHVRHISPLPSNIGEVLRAYDKVLVPEMNTGQLVKLLRAEFLVDCTPYNKVTGQPLYAAELEEAIVELIEAPTEVTA</sequence>
<name>A0A840IJN8_9ACTN</name>
<dbReference type="InterPro" id="IPR002880">
    <property type="entry name" value="Pyrv_Fd/Flavodoxin_OxRdtase_N"/>
</dbReference>
<dbReference type="Proteomes" id="UP000585272">
    <property type="component" value="Unassembled WGS sequence"/>
</dbReference>
<evidence type="ECO:0000313" key="5">
    <source>
        <dbReference type="EMBL" id="MBB4665242.1"/>
    </source>
</evidence>
<keyword evidence="1 5" id="KW-0560">Oxidoreductase</keyword>
<evidence type="ECO:0000259" key="3">
    <source>
        <dbReference type="Pfam" id="PF01855"/>
    </source>
</evidence>
<feature type="domain" description="Pyruvate flavodoxin/ferredoxin oxidoreductase pyrimidine binding" evidence="3">
    <location>
        <begin position="261"/>
        <end position="469"/>
    </location>
</feature>
<dbReference type="PANTHER" id="PTHR32154">
    <property type="entry name" value="PYRUVATE-FLAVODOXIN OXIDOREDUCTASE-RELATED"/>
    <property type="match status" value="1"/>
</dbReference>
<dbReference type="EC" id="1.2.7.11" evidence="5"/>
<gene>
    <name evidence="5" type="ORF">BDZ31_004869</name>
</gene>
<dbReference type="SUPFAM" id="SSF52922">
    <property type="entry name" value="TK C-terminal domain-like"/>
    <property type="match status" value="1"/>
</dbReference>
<organism evidence="5 6">
    <name type="scientific">Conexibacter arvalis</name>
    <dbReference type="NCBI Taxonomy" id="912552"/>
    <lineage>
        <taxon>Bacteria</taxon>
        <taxon>Bacillati</taxon>
        <taxon>Actinomycetota</taxon>
        <taxon>Thermoleophilia</taxon>
        <taxon>Solirubrobacterales</taxon>
        <taxon>Conexibacteraceae</taxon>
        <taxon>Conexibacter</taxon>
    </lineage>
</organism>
<dbReference type="RefSeq" id="WP_183346004.1">
    <property type="nucleotide sequence ID" value="NZ_JACHNU010000014.1"/>
</dbReference>
<dbReference type="Pfam" id="PF17147">
    <property type="entry name" value="PFOR_II"/>
    <property type="match status" value="1"/>
</dbReference>
<dbReference type="GO" id="GO:0047553">
    <property type="term" value="F:2-oxoglutarate synthase activity"/>
    <property type="evidence" value="ECO:0007669"/>
    <property type="project" value="UniProtKB-EC"/>
</dbReference>
<dbReference type="NCBIfam" id="TIGR03710">
    <property type="entry name" value="OAFO_sf"/>
    <property type="match status" value="1"/>
</dbReference>
<dbReference type="GO" id="GO:0006979">
    <property type="term" value="P:response to oxidative stress"/>
    <property type="evidence" value="ECO:0007669"/>
    <property type="project" value="TreeGrafter"/>
</dbReference>
<dbReference type="Gene3D" id="3.40.50.970">
    <property type="match status" value="1"/>
</dbReference>
<dbReference type="InterPro" id="IPR002869">
    <property type="entry name" value="Pyrv_flavodox_OxRed_cen"/>
</dbReference>
<protein>
    <submittedName>
        <fullName evidence="5">2-oxoglutarate ferredoxin oxidoreductase subunit alpha</fullName>
        <ecNumber evidence="5">1.2.7.11</ecNumber>
        <ecNumber evidence="5">1.2.7.3</ecNumber>
    </submittedName>
</protein>
<proteinExistence type="predicted"/>
<evidence type="ECO:0000259" key="4">
    <source>
        <dbReference type="Pfam" id="PF17147"/>
    </source>
</evidence>
<dbReference type="Gene3D" id="3.40.920.10">
    <property type="entry name" value="Pyruvate-ferredoxin oxidoreductase, PFOR, domain III"/>
    <property type="match status" value="1"/>
</dbReference>
<dbReference type="InterPro" id="IPR019752">
    <property type="entry name" value="Pyrv/ketoisovalerate_OxRed_cat"/>
</dbReference>
<dbReference type="InterPro" id="IPR033412">
    <property type="entry name" value="PFOR_II"/>
</dbReference>